<dbReference type="EMBL" id="NHRJ02000012">
    <property type="protein sequence ID" value="PZE19826.1"/>
    <property type="molecule type" value="Genomic_DNA"/>
</dbReference>
<accession>A0A2W1NQ27</accession>
<dbReference type="AlphaFoldDB" id="A0A2W1NQ27"/>
<keyword evidence="2" id="KW-1185">Reference proteome</keyword>
<gene>
    <name evidence="1" type="ORF">CBW46_015960</name>
</gene>
<proteinExistence type="predicted"/>
<evidence type="ECO:0000313" key="1">
    <source>
        <dbReference type="EMBL" id="PZE19826.1"/>
    </source>
</evidence>
<name>A0A2W1NQ27_PAEXE</name>
<comment type="caution">
    <text evidence="1">The sequence shown here is derived from an EMBL/GenBank/DDBJ whole genome shotgun (WGS) entry which is preliminary data.</text>
</comment>
<organism evidence="1 2">
    <name type="scientific">Paenibacillus xerothermodurans</name>
    <dbReference type="NCBI Taxonomy" id="1977292"/>
    <lineage>
        <taxon>Bacteria</taxon>
        <taxon>Bacillati</taxon>
        <taxon>Bacillota</taxon>
        <taxon>Bacilli</taxon>
        <taxon>Bacillales</taxon>
        <taxon>Paenibacillaceae</taxon>
        <taxon>Paenibacillus</taxon>
    </lineage>
</organism>
<protein>
    <submittedName>
        <fullName evidence="1">Uncharacterized protein</fullName>
    </submittedName>
</protein>
<dbReference type="Proteomes" id="UP000214746">
    <property type="component" value="Unassembled WGS sequence"/>
</dbReference>
<evidence type="ECO:0000313" key="2">
    <source>
        <dbReference type="Proteomes" id="UP000214746"/>
    </source>
</evidence>
<sequence>MGGIAALHGPLPVADFIALVGAAAVISYAMADVAAHDTAIVDNSGVYEASTYKADAAKSTAQTRTLVYTSSNQYRHFVTEPRWAPGDGNLIGSPISSEAAALRAFYDMNTYSPVLTNARTVASTATGAGYCPLWDSAHLYADRRYEPLNKPHWHTVQFGQRVRAHHWHSVQFGQRIDHITGIIEWK</sequence>
<reference evidence="1" key="1">
    <citation type="submission" date="2018-06" db="EMBL/GenBank/DDBJ databases">
        <title>Paenibacillus xerothermodurans sp. nov. an extremely dry heat resistant spore forming bacterium isolated from the soil of Cape Canaveral, Florida.</title>
        <authorList>
            <person name="Seuylemezian A."/>
            <person name="Kaur N."/>
            <person name="Patil P."/>
            <person name="Patil P."/>
            <person name="Mayilraj S."/>
            <person name="Vaishampayan P."/>
        </authorList>
    </citation>
    <scope>NUCLEOTIDE SEQUENCE [LARGE SCALE GENOMIC DNA]</scope>
    <source>
        <strain evidence="1">ATCC 27380</strain>
    </source>
</reference>